<evidence type="ECO:0000313" key="2">
    <source>
        <dbReference type="EMBL" id="MDT0677848.1"/>
    </source>
</evidence>
<comment type="caution">
    <text evidence="2">The sequence shown here is derived from an EMBL/GenBank/DDBJ whole genome shotgun (WGS) entry which is preliminary data.</text>
</comment>
<proteinExistence type="predicted"/>
<dbReference type="InterPro" id="IPR051207">
    <property type="entry name" value="ComplexI_NDUFA9_subunit"/>
</dbReference>
<dbReference type="Pfam" id="PF13460">
    <property type="entry name" value="NAD_binding_10"/>
    <property type="match status" value="1"/>
</dbReference>
<feature type="domain" description="NAD(P)-binding" evidence="1">
    <location>
        <begin position="11"/>
        <end position="199"/>
    </location>
</feature>
<protein>
    <submittedName>
        <fullName evidence="2">NAD(P)H-binding protein</fullName>
    </submittedName>
</protein>
<evidence type="ECO:0000259" key="1">
    <source>
        <dbReference type="Pfam" id="PF13460"/>
    </source>
</evidence>
<gene>
    <name evidence="2" type="ORF">RM539_14775</name>
</gene>
<dbReference type="EMBL" id="JAVRHK010000012">
    <property type="protein sequence ID" value="MDT0677848.1"/>
    <property type="molecule type" value="Genomic_DNA"/>
</dbReference>
<name>A0ABU3D8K0_9FLAO</name>
<sequence length="289" mass="32235">MEKPKKVLIAGASGALGFEIVKYMSSQGYQLRVLTTSDEGKEKLKPYCNEIWKADASKETSKIKDITAGVDTVVSALGNSVSLFTPNDRSFYEIDYQSNKNLLQDAERNNVKRFVYISIKGADSNKDYNVANAHKLFEQELKASSLQYTILRPVGFFSGIHDLAIMAKRKLIPIVGDGSATTNSIHHKDLAKVVIRYVDSGPEVIEIGGPQIHTRLEMANMIKEAIGGKIIKIPEIVADAGLALPKFFEDFHDKLDYFKYITTRDMIGEKNGTTTFKEYLDNLDKSELP</sequence>
<dbReference type="Proteomes" id="UP001262582">
    <property type="component" value="Unassembled WGS sequence"/>
</dbReference>
<dbReference type="PANTHER" id="PTHR12126:SF11">
    <property type="entry name" value="NADH DEHYDROGENASE [UBIQUINONE] 1 ALPHA SUBCOMPLEX SUBUNIT 9, MITOCHONDRIAL"/>
    <property type="match status" value="1"/>
</dbReference>
<dbReference type="SUPFAM" id="SSF51735">
    <property type="entry name" value="NAD(P)-binding Rossmann-fold domains"/>
    <property type="match status" value="1"/>
</dbReference>
<evidence type="ECO:0000313" key="3">
    <source>
        <dbReference type="Proteomes" id="UP001262582"/>
    </source>
</evidence>
<organism evidence="2 3">
    <name type="scientific">Autumnicola musiva</name>
    <dbReference type="NCBI Taxonomy" id="3075589"/>
    <lineage>
        <taxon>Bacteria</taxon>
        <taxon>Pseudomonadati</taxon>
        <taxon>Bacteroidota</taxon>
        <taxon>Flavobacteriia</taxon>
        <taxon>Flavobacteriales</taxon>
        <taxon>Flavobacteriaceae</taxon>
        <taxon>Autumnicola</taxon>
    </lineage>
</organism>
<dbReference type="InterPro" id="IPR036291">
    <property type="entry name" value="NAD(P)-bd_dom_sf"/>
</dbReference>
<dbReference type="PANTHER" id="PTHR12126">
    <property type="entry name" value="NADH-UBIQUINONE OXIDOREDUCTASE 39 KDA SUBUNIT-RELATED"/>
    <property type="match status" value="1"/>
</dbReference>
<accession>A0ABU3D8K0</accession>
<dbReference type="Gene3D" id="3.40.50.720">
    <property type="entry name" value="NAD(P)-binding Rossmann-like Domain"/>
    <property type="match status" value="1"/>
</dbReference>
<dbReference type="InterPro" id="IPR016040">
    <property type="entry name" value="NAD(P)-bd_dom"/>
</dbReference>
<dbReference type="RefSeq" id="WP_311504189.1">
    <property type="nucleotide sequence ID" value="NZ_JAVRHK010000012.1"/>
</dbReference>
<keyword evidence="3" id="KW-1185">Reference proteome</keyword>
<reference evidence="2 3" key="1">
    <citation type="submission" date="2023-09" db="EMBL/GenBank/DDBJ databases">
        <authorList>
            <person name="Rey-Velasco X."/>
        </authorList>
    </citation>
    <scope>NUCLEOTIDE SEQUENCE [LARGE SCALE GENOMIC DNA]</scope>
    <source>
        <strain evidence="2 3">F117</strain>
    </source>
</reference>